<sequence length="91" mass="10209">MSRVITQLGEANRGHWKGLVAPYTPIFFSSRSDQYEPCYNGNKGKKHFALTIFSSETVAARRTGPGSLERARRALYAHIFLVQIGPIRAEL</sequence>
<organism evidence="2 3">
    <name type="scientific">Vespula maculifrons</name>
    <name type="common">Eastern yellow jacket</name>
    <name type="synonym">Wasp</name>
    <dbReference type="NCBI Taxonomy" id="7453"/>
    <lineage>
        <taxon>Eukaryota</taxon>
        <taxon>Metazoa</taxon>
        <taxon>Ecdysozoa</taxon>
        <taxon>Arthropoda</taxon>
        <taxon>Hexapoda</taxon>
        <taxon>Insecta</taxon>
        <taxon>Pterygota</taxon>
        <taxon>Neoptera</taxon>
        <taxon>Endopterygota</taxon>
        <taxon>Hymenoptera</taxon>
        <taxon>Apocrita</taxon>
        <taxon>Aculeata</taxon>
        <taxon>Vespoidea</taxon>
        <taxon>Vespidae</taxon>
        <taxon>Vespinae</taxon>
        <taxon>Vespula</taxon>
    </lineage>
</organism>
<reference evidence="2 3" key="1">
    <citation type="journal article" date="2024" name="Ann. Entomol. Soc. Am.">
        <title>Genomic analyses of the southern and eastern yellowjacket wasps (Hymenoptera: Vespidae) reveal evolutionary signatures of social life.</title>
        <authorList>
            <person name="Catto M.A."/>
            <person name="Caine P.B."/>
            <person name="Orr S.E."/>
            <person name="Hunt B.G."/>
            <person name="Goodisman M.A.D."/>
        </authorList>
    </citation>
    <scope>NUCLEOTIDE SEQUENCE [LARGE SCALE GENOMIC DNA]</scope>
    <source>
        <strain evidence="2">232</strain>
        <tissue evidence="2">Head and thorax</tissue>
    </source>
</reference>
<dbReference type="EMBL" id="JAYRBN010000037">
    <property type="protein sequence ID" value="KAL2746136.1"/>
    <property type="molecule type" value="Genomic_DNA"/>
</dbReference>
<dbReference type="EMBL" id="JAYRBN010000037">
    <property type="protein sequence ID" value="KAL2746134.1"/>
    <property type="molecule type" value="Genomic_DNA"/>
</dbReference>
<protein>
    <recommendedName>
        <fullName evidence="4">Host cell division inhibitor Icd-like protein</fullName>
    </recommendedName>
</protein>
<accession>A0ABD2CM42</accession>
<gene>
    <name evidence="1" type="ORF">V1477_004504</name>
    <name evidence="2" type="ORF">V1477_004506</name>
</gene>
<keyword evidence="3" id="KW-1185">Reference proteome</keyword>
<evidence type="ECO:0008006" key="4">
    <source>
        <dbReference type="Google" id="ProtNLM"/>
    </source>
</evidence>
<evidence type="ECO:0000313" key="1">
    <source>
        <dbReference type="EMBL" id="KAL2746134.1"/>
    </source>
</evidence>
<evidence type="ECO:0000313" key="2">
    <source>
        <dbReference type="EMBL" id="KAL2746136.1"/>
    </source>
</evidence>
<dbReference type="Proteomes" id="UP001607303">
    <property type="component" value="Unassembled WGS sequence"/>
</dbReference>
<dbReference type="AlphaFoldDB" id="A0ABD2CM42"/>
<comment type="caution">
    <text evidence="2">The sequence shown here is derived from an EMBL/GenBank/DDBJ whole genome shotgun (WGS) entry which is preliminary data.</text>
</comment>
<proteinExistence type="predicted"/>
<name>A0ABD2CM42_VESMC</name>
<evidence type="ECO:0000313" key="3">
    <source>
        <dbReference type="Proteomes" id="UP001607303"/>
    </source>
</evidence>